<feature type="transmembrane region" description="Helical" evidence="6">
    <location>
        <begin position="496"/>
        <end position="521"/>
    </location>
</feature>
<evidence type="ECO:0000256" key="1">
    <source>
        <dbReference type="ARBA" id="ARBA00004141"/>
    </source>
</evidence>
<reference evidence="7 8" key="1">
    <citation type="submission" date="2018-03" db="EMBL/GenBank/DDBJ databases">
        <authorList>
            <person name="Keele B.F."/>
        </authorList>
    </citation>
    <scope>NUCLEOTIDE SEQUENCE [LARGE SCALE GENOMIC DNA]</scope>
    <source>
        <strain evidence="7 8">D20</strain>
    </source>
</reference>
<comment type="caution">
    <text evidence="7">The sequence shown here is derived from an EMBL/GenBank/DDBJ whole genome shotgun (WGS) entry which is preliminary data.</text>
</comment>
<keyword evidence="5 6" id="KW-0472">Membrane</keyword>
<feature type="transmembrane region" description="Helical" evidence="6">
    <location>
        <begin position="156"/>
        <end position="175"/>
    </location>
</feature>
<dbReference type="GO" id="GO:0035435">
    <property type="term" value="P:phosphate ion transmembrane transport"/>
    <property type="evidence" value="ECO:0007669"/>
    <property type="project" value="TreeGrafter"/>
</dbReference>
<comment type="similarity">
    <text evidence="6">Belongs to the inorganic phosphate transporter (PiT) (TC 2.A.20) family.</text>
</comment>
<feature type="transmembrane region" description="Helical" evidence="6">
    <location>
        <begin position="375"/>
        <end position="394"/>
    </location>
</feature>
<dbReference type="PANTHER" id="PTHR11101:SF80">
    <property type="entry name" value="PHOSPHATE TRANSPORTER"/>
    <property type="match status" value="1"/>
</dbReference>
<keyword evidence="2 6" id="KW-0813">Transport</keyword>
<feature type="transmembrane region" description="Helical" evidence="6">
    <location>
        <begin position="288"/>
        <end position="306"/>
    </location>
</feature>
<evidence type="ECO:0000256" key="6">
    <source>
        <dbReference type="RuleBase" id="RU363058"/>
    </source>
</evidence>
<evidence type="ECO:0000256" key="4">
    <source>
        <dbReference type="ARBA" id="ARBA00022989"/>
    </source>
</evidence>
<organism evidence="7 8">
    <name type="scientific">Pseudothauera lacus</name>
    <dbReference type="NCBI Taxonomy" id="2136175"/>
    <lineage>
        <taxon>Bacteria</taxon>
        <taxon>Pseudomonadati</taxon>
        <taxon>Pseudomonadota</taxon>
        <taxon>Betaproteobacteria</taxon>
        <taxon>Rhodocyclales</taxon>
        <taxon>Zoogloeaceae</taxon>
        <taxon>Pseudothauera</taxon>
    </lineage>
</organism>
<dbReference type="OrthoDB" id="9779554at2"/>
<dbReference type="Proteomes" id="UP000241193">
    <property type="component" value="Unassembled WGS sequence"/>
</dbReference>
<evidence type="ECO:0000256" key="3">
    <source>
        <dbReference type="ARBA" id="ARBA00022692"/>
    </source>
</evidence>
<dbReference type="EMBL" id="PZKC01000004">
    <property type="protein sequence ID" value="PTD97079.1"/>
    <property type="molecule type" value="Genomic_DNA"/>
</dbReference>
<feature type="transmembrane region" description="Helical" evidence="6">
    <location>
        <begin position="400"/>
        <end position="416"/>
    </location>
</feature>
<feature type="transmembrane region" description="Helical" evidence="6">
    <location>
        <begin position="247"/>
        <end position="267"/>
    </location>
</feature>
<feature type="transmembrane region" description="Helical" evidence="6">
    <location>
        <begin position="336"/>
        <end position="355"/>
    </location>
</feature>
<accession>A0A2T4IH31</accession>
<proteinExistence type="inferred from homology"/>
<sequence length="528" mass="55848">MEFQHINEIERATQKGRSELFRLGMGLIFLVGVMLYAAMRGDGQTSLILIIAAVVGGYMAMNIGANDVANNVGPAVGSKALTLGGALVIAAIFEAAGALIAGGEVVSTIRSGIIDPARIPDTDTFMWVMLAALLAGALWLNIATAVGAPVSTTHSIVGAVLGAGIAASGFDVVNWPVMGSIAMSWVVSPLMGGLVAAGFLYLIKHSITYKADMVAAARKMVPLLVALMAWAFATYLLLKGISKLWKVSFGGAMLLGLVFAVLIYLIVKPIVDRRSRQIANTKQSVNQMLTVPLIFAAALLSFAHGSNDVANAVGPLAAIVDIVTKGGGEVGRAAPIPVWVMMVGALGIALGLALYGPKLIRTVGSEITELDQMRAYCIAMAATLTVIVASQLGLPVSSTHIAVGGVFGVGFLREYLKRNYDRMVAEIKAHHPEGNQAALDAYLARFAKASVQQKGEMLAELKRKSKLQEDPLNLSKSERKGLRKVYKHELVKRSQLLRIAAAWVITVPASATIAAMLFFMIRGMMLPA</sequence>
<feature type="transmembrane region" description="Helical" evidence="6">
    <location>
        <begin position="223"/>
        <end position="241"/>
    </location>
</feature>
<protein>
    <recommendedName>
        <fullName evidence="6">Phosphate transporter</fullName>
    </recommendedName>
</protein>
<keyword evidence="3 6" id="KW-0812">Transmembrane</keyword>
<feature type="transmembrane region" description="Helical" evidence="6">
    <location>
        <begin position="181"/>
        <end position="203"/>
    </location>
</feature>
<keyword evidence="4 6" id="KW-1133">Transmembrane helix</keyword>
<dbReference type="GO" id="GO:0016020">
    <property type="term" value="C:membrane"/>
    <property type="evidence" value="ECO:0007669"/>
    <property type="project" value="UniProtKB-SubCell"/>
</dbReference>
<gene>
    <name evidence="7" type="ORF">C8261_06740</name>
</gene>
<feature type="transmembrane region" description="Helical" evidence="6">
    <location>
        <begin position="125"/>
        <end position="144"/>
    </location>
</feature>
<dbReference type="Pfam" id="PF01384">
    <property type="entry name" value="PHO4"/>
    <property type="match status" value="1"/>
</dbReference>
<keyword evidence="6" id="KW-0592">Phosphate transport</keyword>
<evidence type="ECO:0000256" key="2">
    <source>
        <dbReference type="ARBA" id="ARBA00022448"/>
    </source>
</evidence>
<reference evidence="7 8" key="2">
    <citation type="submission" date="2018-04" db="EMBL/GenBank/DDBJ databases">
        <title>Thauera lacus sp. nov., isolated from an saline lake in Inner Mongolia, China.</title>
        <authorList>
            <person name="Liang Q.-Y."/>
        </authorList>
    </citation>
    <scope>NUCLEOTIDE SEQUENCE [LARGE SCALE GENOMIC DNA]</scope>
    <source>
        <strain evidence="7 8">D20</strain>
    </source>
</reference>
<name>A0A2T4IH31_9RHOO</name>
<comment type="subcellular location">
    <subcellularLocation>
        <location evidence="1 6">Membrane</location>
        <topology evidence="1 6">Multi-pass membrane protein</topology>
    </subcellularLocation>
</comment>
<evidence type="ECO:0000313" key="7">
    <source>
        <dbReference type="EMBL" id="PTD97079.1"/>
    </source>
</evidence>
<dbReference type="AlphaFoldDB" id="A0A2T4IH31"/>
<dbReference type="PANTHER" id="PTHR11101">
    <property type="entry name" value="PHOSPHATE TRANSPORTER"/>
    <property type="match status" value="1"/>
</dbReference>
<dbReference type="InterPro" id="IPR001204">
    <property type="entry name" value="Phos_transporter"/>
</dbReference>
<feature type="transmembrane region" description="Helical" evidence="6">
    <location>
        <begin position="20"/>
        <end position="39"/>
    </location>
</feature>
<feature type="transmembrane region" description="Helical" evidence="6">
    <location>
        <begin position="45"/>
        <end position="68"/>
    </location>
</feature>
<evidence type="ECO:0000256" key="5">
    <source>
        <dbReference type="ARBA" id="ARBA00023136"/>
    </source>
</evidence>
<dbReference type="GO" id="GO:0005315">
    <property type="term" value="F:phosphate transmembrane transporter activity"/>
    <property type="evidence" value="ECO:0007669"/>
    <property type="project" value="InterPro"/>
</dbReference>
<keyword evidence="8" id="KW-1185">Reference proteome</keyword>
<dbReference type="RefSeq" id="WP_107492888.1">
    <property type="nucleotide sequence ID" value="NZ_PZKC01000004.1"/>
</dbReference>
<evidence type="ECO:0000313" key="8">
    <source>
        <dbReference type="Proteomes" id="UP000241193"/>
    </source>
</evidence>
<feature type="transmembrane region" description="Helical" evidence="6">
    <location>
        <begin position="80"/>
        <end position="101"/>
    </location>
</feature>